<evidence type="ECO:0000259" key="10">
    <source>
        <dbReference type="PROSITE" id="PS50893"/>
    </source>
</evidence>
<evidence type="ECO:0000256" key="7">
    <source>
        <dbReference type="ARBA" id="ARBA00022840"/>
    </source>
</evidence>
<dbReference type="SMART" id="SM00382">
    <property type="entry name" value="AAA"/>
    <property type="match status" value="2"/>
</dbReference>
<dbReference type="InterPro" id="IPR003593">
    <property type="entry name" value="AAA+_ATPase"/>
</dbReference>
<dbReference type="InterPro" id="IPR017871">
    <property type="entry name" value="ABC_transporter-like_CS"/>
</dbReference>
<evidence type="ECO:0000256" key="6">
    <source>
        <dbReference type="ARBA" id="ARBA00022741"/>
    </source>
</evidence>
<keyword evidence="5" id="KW-0677">Repeat</keyword>
<dbReference type="Gene3D" id="3.40.50.300">
    <property type="entry name" value="P-loop containing nucleotide triphosphate hydrolases"/>
    <property type="match status" value="2"/>
</dbReference>
<dbReference type="PANTHER" id="PTHR43790">
    <property type="entry name" value="CARBOHYDRATE TRANSPORT ATP-BINDING PROTEIN MG119-RELATED"/>
    <property type="match status" value="1"/>
</dbReference>
<proteinExistence type="predicted"/>
<keyword evidence="2" id="KW-0813">Transport</keyword>
<dbReference type="SUPFAM" id="SSF52540">
    <property type="entry name" value="P-loop containing nucleoside triphosphate hydrolases"/>
    <property type="match status" value="2"/>
</dbReference>
<keyword evidence="8" id="KW-1278">Translocase</keyword>
<dbReference type="EMBL" id="UINC01018406">
    <property type="protein sequence ID" value="SVA77291.1"/>
    <property type="molecule type" value="Genomic_DNA"/>
</dbReference>
<dbReference type="GO" id="GO:0005886">
    <property type="term" value="C:plasma membrane"/>
    <property type="evidence" value="ECO:0007669"/>
    <property type="project" value="UniProtKB-SubCell"/>
</dbReference>
<evidence type="ECO:0000256" key="8">
    <source>
        <dbReference type="ARBA" id="ARBA00022967"/>
    </source>
</evidence>
<dbReference type="InterPro" id="IPR003439">
    <property type="entry name" value="ABC_transporter-like_ATP-bd"/>
</dbReference>
<evidence type="ECO:0000256" key="5">
    <source>
        <dbReference type="ARBA" id="ARBA00022737"/>
    </source>
</evidence>
<dbReference type="AlphaFoldDB" id="A0A381YL51"/>
<dbReference type="GO" id="GO:0016887">
    <property type="term" value="F:ATP hydrolysis activity"/>
    <property type="evidence" value="ECO:0007669"/>
    <property type="project" value="InterPro"/>
</dbReference>
<accession>A0A381YL51</accession>
<dbReference type="PROSITE" id="PS00211">
    <property type="entry name" value="ABC_TRANSPORTER_1"/>
    <property type="match status" value="1"/>
</dbReference>
<keyword evidence="3" id="KW-1003">Cell membrane</keyword>
<evidence type="ECO:0000256" key="9">
    <source>
        <dbReference type="ARBA" id="ARBA00023136"/>
    </source>
</evidence>
<evidence type="ECO:0000256" key="4">
    <source>
        <dbReference type="ARBA" id="ARBA00022597"/>
    </source>
</evidence>
<sequence length="511" mass="55109">MPEDSSSNAPLPRLQIKGVSKRFGPTVALEGVSLEVAAGEVHALIGENGAGKSTLMKVLSGAHRPDAGRLTLEGQLFEPSDPLHARNCGVAMIYQELNLAPDLSVEENILLGREPVTLGWIRRAERRRLAKRALEEIGQSQMPLDATIRSLTIAQQQLVEIARALVGEPRVLIMDEPTSSLTQVDTENLFGVIERMSRRGVTVIYISHFLEECQRVAGRYTVLRDGQSVGTGAMVEASLEQIIQLMVGRKIDEIYPRTSRTAGEPVLELSGVAGLAKPSYVNLTLRSGEILGVFGLVGAGRTETLRAVFGLDRLVKGRVSVFSREATRSTPAERLANGVGLLSENRKEEGLLLNRSLADNLTLTRFGSVSRFGLVSDAAQAAASGEWLLRLDVKASGADQLVGELSGGNQQKIAIGRLLHHNARILLLDEPTRGIDVGSKAQIYRLMNELAGQGKAVVFVSSYLPELLGVCDRIGVMCRGEFSCVRPVAEWSEQEIILTAVGQAELGEAAA</sequence>
<keyword evidence="7" id="KW-0067">ATP-binding</keyword>
<dbReference type="CDD" id="cd03216">
    <property type="entry name" value="ABC_Carb_Monos_I"/>
    <property type="match status" value="1"/>
</dbReference>
<dbReference type="PROSITE" id="PS50893">
    <property type="entry name" value="ABC_TRANSPORTER_2"/>
    <property type="match status" value="2"/>
</dbReference>
<name>A0A381YL51_9ZZZZ</name>
<evidence type="ECO:0000313" key="11">
    <source>
        <dbReference type="EMBL" id="SVA77291.1"/>
    </source>
</evidence>
<dbReference type="InterPro" id="IPR050107">
    <property type="entry name" value="ABC_carbohydrate_import_ATPase"/>
</dbReference>
<feature type="domain" description="ABC transporter" evidence="10">
    <location>
        <begin position="14"/>
        <end position="250"/>
    </location>
</feature>
<organism evidence="11">
    <name type="scientific">marine metagenome</name>
    <dbReference type="NCBI Taxonomy" id="408172"/>
    <lineage>
        <taxon>unclassified sequences</taxon>
        <taxon>metagenomes</taxon>
        <taxon>ecological metagenomes</taxon>
    </lineage>
</organism>
<feature type="domain" description="ABC transporter" evidence="10">
    <location>
        <begin position="249"/>
        <end position="504"/>
    </location>
</feature>
<keyword evidence="4" id="KW-0762">Sugar transport</keyword>
<dbReference type="InterPro" id="IPR027417">
    <property type="entry name" value="P-loop_NTPase"/>
</dbReference>
<dbReference type="PANTHER" id="PTHR43790:SF3">
    <property type="entry name" value="D-ALLOSE IMPORT ATP-BINDING PROTEIN ALSA-RELATED"/>
    <property type="match status" value="1"/>
</dbReference>
<keyword evidence="6" id="KW-0547">Nucleotide-binding</keyword>
<keyword evidence="9" id="KW-0472">Membrane</keyword>
<gene>
    <name evidence="11" type="ORF">METZ01_LOCUS130145</name>
</gene>
<dbReference type="GO" id="GO:0005524">
    <property type="term" value="F:ATP binding"/>
    <property type="evidence" value="ECO:0007669"/>
    <property type="project" value="UniProtKB-KW"/>
</dbReference>
<reference evidence="11" key="1">
    <citation type="submission" date="2018-05" db="EMBL/GenBank/DDBJ databases">
        <authorList>
            <person name="Lanie J.A."/>
            <person name="Ng W.-L."/>
            <person name="Kazmierczak K.M."/>
            <person name="Andrzejewski T.M."/>
            <person name="Davidsen T.M."/>
            <person name="Wayne K.J."/>
            <person name="Tettelin H."/>
            <person name="Glass J.I."/>
            <person name="Rusch D."/>
            <person name="Podicherti R."/>
            <person name="Tsui H.-C.T."/>
            <person name="Winkler M.E."/>
        </authorList>
    </citation>
    <scope>NUCLEOTIDE SEQUENCE</scope>
</reference>
<evidence type="ECO:0000256" key="1">
    <source>
        <dbReference type="ARBA" id="ARBA00004202"/>
    </source>
</evidence>
<dbReference type="CDD" id="cd03215">
    <property type="entry name" value="ABC_Carb_Monos_II"/>
    <property type="match status" value="1"/>
</dbReference>
<protein>
    <recommendedName>
        <fullName evidence="10">ABC transporter domain-containing protein</fullName>
    </recommendedName>
</protein>
<evidence type="ECO:0000256" key="2">
    <source>
        <dbReference type="ARBA" id="ARBA00022448"/>
    </source>
</evidence>
<comment type="subcellular location">
    <subcellularLocation>
        <location evidence="1">Cell membrane</location>
        <topology evidence="1">Peripheral membrane protein</topology>
    </subcellularLocation>
</comment>
<dbReference type="FunFam" id="3.40.50.300:FF:000127">
    <property type="entry name" value="Ribose import ATP-binding protein RbsA"/>
    <property type="match status" value="1"/>
</dbReference>
<evidence type="ECO:0000256" key="3">
    <source>
        <dbReference type="ARBA" id="ARBA00022475"/>
    </source>
</evidence>
<dbReference type="Pfam" id="PF00005">
    <property type="entry name" value="ABC_tran"/>
    <property type="match status" value="2"/>
</dbReference>